<evidence type="ECO:0000313" key="9">
    <source>
        <dbReference type="EMBL" id="OGL53465.1"/>
    </source>
</evidence>
<evidence type="ECO:0000256" key="1">
    <source>
        <dbReference type="ARBA" id="ARBA00009375"/>
    </source>
</evidence>
<dbReference type="PANTHER" id="PTHR11142:SF0">
    <property type="entry name" value="TRNA PSEUDOURIDINE SYNTHASE-LIKE 1"/>
    <property type="match status" value="1"/>
</dbReference>
<dbReference type="Proteomes" id="UP000178082">
    <property type="component" value="Unassembled WGS sequence"/>
</dbReference>
<evidence type="ECO:0000256" key="3">
    <source>
        <dbReference type="ARBA" id="ARBA00023235"/>
    </source>
</evidence>
<comment type="subunit">
    <text evidence="4">Homodimer.</text>
</comment>
<dbReference type="InterPro" id="IPR001406">
    <property type="entry name" value="PsdUridine_synth_TruA"/>
</dbReference>
<dbReference type="NCBIfam" id="TIGR00071">
    <property type="entry name" value="hisT_truA"/>
    <property type="match status" value="1"/>
</dbReference>
<dbReference type="Pfam" id="PF01416">
    <property type="entry name" value="PseudoU_synth_1"/>
    <property type="match status" value="2"/>
</dbReference>
<dbReference type="SUPFAM" id="SSF55120">
    <property type="entry name" value="Pseudouridine synthase"/>
    <property type="match status" value="1"/>
</dbReference>
<feature type="domain" description="Pseudouridine synthase I TruA alpha/beta" evidence="8">
    <location>
        <begin position="153"/>
        <end position="254"/>
    </location>
</feature>
<dbReference type="InterPro" id="IPR020103">
    <property type="entry name" value="PsdUridine_synth_cat_dom_sf"/>
</dbReference>
<feature type="domain" description="Pseudouridine synthase I TruA alpha/beta" evidence="8">
    <location>
        <begin position="9"/>
        <end position="113"/>
    </location>
</feature>
<reference evidence="9 10" key="1">
    <citation type="journal article" date="2016" name="Nat. Commun.">
        <title>Thousands of microbial genomes shed light on interconnected biogeochemical processes in an aquifer system.</title>
        <authorList>
            <person name="Anantharaman K."/>
            <person name="Brown C.T."/>
            <person name="Hug L.A."/>
            <person name="Sharon I."/>
            <person name="Castelle C.J."/>
            <person name="Probst A.J."/>
            <person name="Thomas B.C."/>
            <person name="Singh A."/>
            <person name="Wilkins M.J."/>
            <person name="Karaoz U."/>
            <person name="Brodie E.L."/>
            <person name="Williams K.H."/>
            <person name="Hubbard S.S."/>
            <person name="Banfield J.F."/>
        </authorList>
    </citation>
    <scope>NUCLEOTIDE SEQUENCE [LARGE SCALE GENOMIC DNA]</scope>
</reference>
<comment type="caution">
    <text evidence="4">Lacks conserved residue(s) required for the propagation of feature annotation.</text>
</comment>
<accession>A0A1F7SI69</accession>
<name>A0A1F7SI69_9BACT</name>
<sequence>MTNFKLKIQYNGTNYSGWQVQPNAVTIEKILTESIEKLLQEKINLTGAARTDAGVHALGQVANFHSSKLFLSSDNVFLWQNNKNFLRFLNCVLPKDISVKNIEAVDEEFHSRFKSKGKVYKYQIWKSPIHSPFYYPYSWHIWYKLDIESMKEAAKYLVGEKDFASFQGTGCDAKSTVRRIDLIEIKTNGELFEIWVKGSGFLKHMVRNMVGTLVKVGTGEISPHIMKDILNAKDRRTAGPTAPAKGLFLVEVKY</sequence>
<dbReference type="GO" id="GO:0003723">
    <property type="term" value="F:RNA binding"/>
    <property type="evidence" value="ECO:0007669"/>
    <property type="project" value="InterPro"/>
</dbReference>
<dbReference type="HAMAP" id="MF_00171">
    <property type="entry name" value="TruA"/>
    <property type="match status" value="1"/>
</dbReference>
<comment type="function">
    <text evidence="4">Formation of pseudouridine at positions 38, 39 and 40 in the anticodon stem and loop of transfer RNAs.</text>
</comment>
<comment type="catalytic activity">
    <reaction evidence="4 7">
        <text>uridine(38/39/40) in tRNA = pseudouridine(38/39/40) in tRNA</text>
        <dbReference type="Rhea" id="RHEA:22376"/>
        <dbReference type="Rhea" id="RHEA-COMP:10085"/>
        <dbReference type="Rhea" id="RHEA-COMP:10087"/>
        <dbReference type="ChEBI" id="CHEBI:65314"/>
        <dbReference type="ChEBI" id="CHEBI:65315"/>
        <dbReference type="EC" id="5.4.99.12"/>
    </reaction>
</comment>
<feature type="binding site" evidence="4 6">
    <location>
        <position position="120"/>
    </location>
    <ligand>
        <name>substrate</name>
    </ligand>
</feature>
<evidence type="ECO:0000256" key="2">
    <source>
        <dbReference type="ARBA" id="ARBA00022694"/>
    </source>
</evidence>
<comment type="similarity">
    <text evidence="1 4 7">Belongs to the tRNA pseudouridine synthase TruA family.</text>
</comment>
<keyword evidence="2 4" id="KW-0819">tRNA processing</keyword>
<dbReference type="CDD" id="cd02570">
    <property type="entry name" value="PseudoU_synth_EcTruA"/>
    <property type="match status" value="1"/>
</dbReference>
<evidence type="ECO:0000256" key="6">
    <source>
        <dbReference type="PIRSR" id="PIRSR001430-2"/>
    </source>
</evidence>
<dbReference type="Gene3D" id="3.30.70.660">
    <property type="entry name" value="Pseudouridine synthase I, catalytic domain, C-terminal subdomain"/>
    <property type="match status" value="1"/>
</dbReference>
<dbReference type="FunFam" id="3.30.70.580:FF:000001">
    <property type="entry name" value="tRNA pseudouridine synthase A"/>
    <property type="match status" value="1"/>
</dbReference>
<dbReference type="InterPro" id="IPR020097">
    <property type="entry name" value="PsdUridine_synth_TruA_a/b_dom"/>
</dbReference>
<dbReference type="EC" id="5.4.99.12" evidence="4"/>
<dbReference type="Gene3D" id="3.30.70.580">
    <property type="entry name" value="Pseudouridine synthase I, catalytic domain, N-terminal subdomain"/>
    <property type="match status" value="1"/>
</dbReference>
<evidence type="ECO:0000256" key="5">
    <source>
        <dbReference type="PIRSR" id="PIRSR001430-1"/>
    </source>
</evidence>
<dbReference type="PANTHER" id="PTHR11142">
    <property type="entry name" value="PSEUDOURIDYLATE SYNTHASE"/>
    <property type="match status" value="1"/>
</dbReference>
<dbReference type="InterPro" id="IPR020094">
    <property type="entry name" value="TruA/RsuA/RluB/E/F_N"/>
</dbReference>
<organism evidence="9 10">
    <name type="scientific">Candidatus Schekmanbacteria bacterium RIFCSPLOWO2_12_FULL_38_15</name>
    <dbReference type="NCBI Taxonomy" id="1817883"/>
    <lineage>
        <taxon>Bacteria</taxon>
        <taxon>Candidatus Schekmaniibacteriota</taxon>
    </lineage>
</organism>
<evidence type="ECO:0000256" key="4">
    <source>
        <dbReference type="HAMAP-Rule" id="MF_00171"/>
    </source>
</evidence>
<dbReference type="PIRSF" id="PIRSF001430">
    <property type="entry name" value="tRNA_psdUrid_synth"/>
    <property type="match status" value="1"/>
</dbReference>
<evidence type="ECO:0000259" key="8">
    <source>
        <dbReference type="Pfam" id="PF01416"/>
    </source>
</evidence>
<dbReference type="GO" id="GO:0031119">
    <property type="term" value="P:tRNA pseudouridine synthesis"/>
    <property type="evidence" value="ECO:0007669"/>
    <property type="project" value="UniProtKB-UniRule"/>
</dbReference>
<comment type="caution">
    <text evidence="9">The sequence shown here is derived from an EMBL/GenBank/DDBJ whole genome shotgun (WGS) entry which is preliminary data.</text>
</comment>
<evidence type="ECO:0000313" key="10">
    <source>
        <dbReference type="Proteomes" id="UP000178082"/>
    </source>
</evidence>
<dbReference type="InterPro" id="IPR020095">
    <property type="entry name" value="PsdUridine_synth_TruA_C"/>
</dbReference>
<protein>
    <recommendedName>
        <fullName evidence="4">tRNA pseudouridine synthase A</fullName>
        <ecNumber evidence="4">5.4.99.12</ecNumber>
    </recommendedName>
    <alternativeName>
        <fullName evidence="4">tRNA pseudouridine(38-40) synthase</fullName>
    </alternativeName>
    <alternativeName>
        <fullName evidence="4">tRNA pseudouridylate synthase I</fullName>
    </alternativeName>
    <alternativeName>
        <fullName evidence="4">tRNA-uridine isomerase I</fullName>
    </alternativeName>
</protein>
<dbReference type="AlphaFoldDB" id="A0A1F7SI69"/>
<feature type="active site" description="Nucleophile" evidence="4 5">
    <location>
        <position position="52"/>
    </location>
</feature>
<keyword evidence="3 4" id="KW-0413">Isomerase</keyword>
<dbReference type="STRING" id="1817883.A3G31_08180"/>
<dbReference type="EMBL" id="MGDI01000025">
    <property type="protein sequence ID" value="OGL53465.1"/>
    <property type="molecule type" value="Genomic_DNA"/>
</dbReference>
<dbReference type="GO" id="GO:0160147">
    <property type="term" value="F:tRNA pseudouridine(38-40) synthase activity"/>
    <property type="evidence" value="ECO:0007669"/>
    <property type="project" value="UniProtKB-EC"/>
</dbReference>
<gene>
    <name evidence="4" type="primary">truA</name>
    <name evidence="9" type="ORF">A3G31_08180</name>
</gene>
<proteinExistence type="inferred from homology"/>
<evidence type="ECO:0000256" key="7">
    <source>
        <dbReference type="RuleBase" id="RU003792"/>
    </source>
</evidence>